<proteinExistence type="inferred from homology"/>
<feature type="transmembrane region" description="Helical" evidence="6">
    <location>
        <begin position="206"/>
        <end position="224"/>
    </location>
</feature>
<sequence>MNIDPLLLQPASLIGYFLVFFGGVLTSVGPCNVAMIPLIVGVIGGSHQVSRRRAFSISFVFALGLALTFVMLGVAAGLVGGLLGGSTRFWYYLVAVVCFLIGLQMLGILQLRAPDWFGGLREKVTARGLSGALLLGLVSGLVASQCATPVLAAILTYVMAEKSGILYGALLLFIYALGRGVPIVLAGTFTGVLKSLNAIAPLSEKLEKFAGVILVGVGLYFLYIA</sequence>
<dbReference type="Pfam" id="PF02683">
    <property type="entry name" value="DsbD_TM"/>
    <property type="match status" value="1"/>
</dbReference>
<feature type="transmembrane region" description="Helical" evidence="6">
    <location>
        <begin position="132"/>
        <end position="159"/>
    </location>
</feature>
<evidence type="ECO:0000256" key="4">
    <source>
        <dbReference type="ARBA" id="ARBA00022989"/>
    </source>
</evidence>
<evidence type="ECO:0000256" key="1">
    <source>
        <dbReference type="ARBA" id="ARBA00004141"/>
    </source>
</evidence>
<keyword evidence="3 6" id="KW-0812">Transmembrane</keyword>
<keyword evidence="5 6" id="KW-0472">Membrane</keyword>
<dbReference type="PANTHER" id="PTHR31272">
    <property type="entry name" value="CYTOCHROME C-TYPE BIOGENESIS PROTEIN HI_1454-RELATED"/>
    <property type="match status" value="1"/>
</dbReference>
<evidence type="ECO:0000256" key="2">
    <source>
        <dbReference type="ARBA" id="ARBA00006143"/>
    </source>
</evidence>
<dbReference type="PANTHER" id="PTHR31272:SF6">
    <property type="entry name" value="CYTOCHROME C-TYPE BIOGENESIS CCDA-LIKE CHLOROPLASTIC PROTEIN"/>
    <property type="match status" value="1"/>
</dbReference>
<organism evidence="8">
    <name type="scientific">Bellilinea caldifistulae</name>
    <dbReference type="NCBI Taxonomy" id="360411"/>
    <lineage>
        <taxon>Bacteria</taxon>
        <taxon>Bacillati</taxon>
        <taxon>Chloroflexota</taxon>
        <taxon>Anaerolineae</taxon>
        <taxon>Anaerolineales</taxon>
        <taxon>Anaerolineaceae</taxon>
        <taxon>Bellilinea</taxon>
    </lineage>
</organism>
<evidence type="ECO:0000256" key="3">
    <source>
        <dbReference type="ARBA" id="ARBA00022692"/>
    </source>
</evidence>
<keyword evidence="4 6" id="KW-1133">Transmembrane helix</keyword>
<feature type="transmembrane region" description="Helical" evidence="6">
    <location>
        <begin position="165"/>
        <end position="185"/>
    </location>
</feature>
<dbReference type="GO" id="GO:0017004">
    <property type="term" value="P:cytochrome complex assembly"/>
    <property type="evidence" value="ECO:0007669"/>
    <property type="project" value="InterPro"/>
</dbReference>
<dbReference type="InterPro" id="IPR051790">
    <property type="entry name" value="Cytochrome_c-biogenesis_DsbD"/>
</dbReference>
<feature type="transmembrane region" description="Helical" evidence="6">
    <location>
        <begin position="55"/>
        <end position="83"/>
    </location>
</feature>
<accession>A0A7C4L0T2</accession>
<reference evidence="8" key="1">
    <citation type="journal article" date="2020" name="mSystems">
        <title>Genome- and Community-Level Interaction Insights into Carbon Utilization and Element Cycling Functions of Hydrothermarchaeota in Hydrothermal Sediment.</title>
        <authorList>
            <person name="Zhou Z."/>
            <person name="Liu Y."/>
            <person name="Xu W."/>
            <person name="Pan J."/>
            <person name="Luo Z.H."/>
            <person name="Li M."/>
        </authorList>
    </citation>
    <scope>NUCLEOTIDE SEQUENCE [LARGE SCALE GENOMIC DNA]</scope>
    <source>
        <strain evidence="8">SpSt-556</strain>
    </source>
</reference>
<evidence type="ECO:0000259" key="7">
    <source>
        <dbReference type="Pfam" id="PF02683"/>
    </source>
</evidence>
<evidence type="ECO:0000256" key="5">
    <source>
        <dbReference type="ARBA" id="ARBA00023136"/>
    </source>
</evidence>
<comment type="similarity">
    <text evidence="2">Belongs to the DsbD family.</text>
</comment>
<dbReference type="EMBL" id="DSXR01000116">
    <property type="protein sequence ID" value="HGS88182.1"/>
    <property type="molecule type" value="Genomic_DNA"/>
</dbReference>
<evidence type="ECO:0000256" key="6">
    <source>
        <dbReference type="SAM" id="Phobius"/>
    </source>
</evidence>
<gene>
    <name evidence="8" type="ORF">ENT17_11285</name>
</gene>
<name>A0A7C4L0T2_9CHLR</name>
<comment type="subcellular location">
    <subcellularLocation>
        <location evidence="1">Membrane</location>
        <topology evidence="1">Multi-pass membrane protein</topology>
    </subcellularLocation>
</comment>
<feature type="transmembrane region" description="Helical" evidence="6">
    <location>
        <begin position="89"/>
        <end position="111"/>
    </location>
</feature>
<feature type="domain" description="Cytochrome C biogenesis protein transmembrane" evidence="7">
    <location>
        <begin position="16"/>
        <end position="222"/>
    </location>
</feature>
<comment type="caution">
    <text evidence="8">The sequence shown here is derived from an EMBL/GenBank/DDBJ whole genome shotgun (WGS) entry which is preliminary data.</text>
</comment>
<dbReference type="GO" id="GO:0016020">
    <property type="term" value="C:membrane"/>
    <property type="evidence" value="ECO:0007669"/>
    <property type="project" value="UniProtKB-SubCell"/>
</dbReference>
<evidence type="ECO:0000313" key="8">
    <source>
        <dbReference type="EMBL" id="HGS88182.1"/>
    </source>
</evidence>
<dbReference type="AlphaFoldDB" id="A0A7C4L0T2"/>
<protein>
    <submittedName>
        <fullName evidence="8">Cytochrome c biogenesis protein CcdA</fullName>
    </submittedName>
</protein>
<dbReference type="InterPro" id="IPR003834">
    <property type="entry name" value="Cyt_c_assmbl_TM_dom"/>
</dbReference>
<feature type="transmembrane region" description="Helical" evidence="6">
    <location>
        <begin position="14"/>
        <end position="43"/>
    </location>
</feature>